<dbReference type="Pfam" id="PF13177">
    <property type="entry name" value="DNA_pol3_delta2"/>
    <property type="match status" value="1"/>
</dbReference>
<organism evidence="1 2">
    <name type="scientific">Corynebacterium spheniscorum</name>
    <dbReference type="NCBI Taxonomy" id="185761"/>
    <lineage>
        <taxon>Bacteria</taxon>
        <taxon>Bacillati</taxon>
        <taxon>Actinomycetota</taxon>
        <taxon>Actinomycetes</taxon>
        <taxon>Mycobacteriales</taxon>
        <taxon>Corynebacteriaceae</taxon>
        <taxon>Corynebacterium</taxon>
    </lineage>
</organism>
<dbReference type="AlphaFoldDB" id="A0A1I2U383"/>
<name>A0A1I2U383_9CORY</name>
<dbReference type="InterPro" id="IPR050238">
    <property type="entry name" value="DNA_Rep/Repair_Clamp_Loader"/>
</dbReference>
<dbReference type="GO" id="GO:0006261">
    <property type="term" value="P:DNA-templated DNA replication"/>
    <property type="evidence" value="ECO:0007669"/>
    <property type="project" value="TreeGrafter"/>
</dbReference>
<dbReference type="InterPro" id="IPR027417">
    <property type="entry name" value="P-loop_NTPase"/>
</dbReference>
<gene>
    <name evidence="1" type="ORF">SAMN05660282_01716</name>
</gene>
<dbReference type="STRING" id="185761.SAMN05660282_01716"/>
<dbReference type="Proteomes" id="UP000199065">
    <property type="component" value="Unassembled WGS sequence"/>
</dbReference>
<proteinExistence type="predicted"/>
<dbReference type="PANTHER" id="PTHR11669:SF8">
    <property type="entry name" value="DNA POLYMERASE III SUBUNIT DELTA"/>
    <property type="match status" value="1"/>
</dbReference>
<dbReference type="PANTHER" id="PTHR11669">
    <property type="entry name" value="REPLICATION FACTOR C / DNA POLYMERASE III GAMMA-TAU SUBUNIT"/>
    <property type="match status" value="1"/>
</dbReference>
<evidence type="ECO:0000313" key="2">
    <source>
        <dbReference type="Proteomes" id="UP000199065"/>
    </source>
</evidence>
<evidence type="ECO:0000313" key="1">
    <source>
        <dbReference type="EMBL" id="SFG71443.1"/>
    </source>
</evidence>
<dbReference type="NCBIfam" id="NF005926">
    <property type="entry name" value="PRK07940.1"/>
    <property type="match status" value="1"/>
</dbReference>
<accession>A0A1I2U383</accession>
<dbReference type="EMBL" id="FOPJ01000011">
    <property type="protein sequence ID" value="SFG71443.1"/>
    <property type="molecule type" value="Genomic_DNA"/>
</dbReference>
<keyword evidence="2" id="KW-1185">Reference proteome</keyword>
<dbReference type="SUPFAM" id="SSF52540">
    <property type="entry name" value="P-loop containing nucleoside triphosphate hydrolases"/>
    <property type="match status" value="1"/>
</dbReference>
<dbReference type="Gene3D" id="3.40.50.300">
    <property type="entry name" value="P-loop containing nucleotide triphosphate hydrolases"/>
    <property type="match status" value="1"/>
</dbReference>
<protein>
    <submittedName>
        <fullName evidence="1">DNA polymerase-3 subunit delta</fullName>
    </submittedName>
</protein>
<reference evidence="1 2" key="1">
    <citation type="submission" date="2016-10" db="EMBL/GenBank/DDBJ databases">
        <authorList>
            <person name="de Groot N.N."/>
        </authorList>
    </citation>
    <scope>NUCLEOTIDE SEQUENCE [LARGE SCALE GENOMIC DNA]</scope>
    <source>
        <strain>J11</strain>
        <strain evidence="2">PG 39</strain>
    </source>
</reference>
<sequence length="343" mass="37152">MLAQALVCSGPTPGCGQCRDCRDVRNDTHTDVVHVIPQELSISVSVMRSFIEDAAKLPTVANWRVLVIEDADRLTDEAANALLKTVEEPPASTVIILCAPSTDPQDFSVTLRSRCRHVYVPTPSMAEITRILVEEEGATESDAQLAAAASLRHIGRARRLVRSPELQQRRAQILGLAELVFHGDLAFRGVTTLVKALTKEAKEAYAAQDEAEMEKLRTALGMGAKGKGVQRAMRGASGQIKDLEKRQQKRGTRRLRDSLDLALVDLAGLYRDALMLSTGADVELVHPDFEGASREIAQRTDSAGVVACLDAVNLCREALGYNVSPQVAMDAMVGRLRLACGVS</sequence>